<comment type="caution">
    <text evidence="2">The sequence shown here is derived from an EMBL/GenBank/DDBJ whole genome shotgun (WGS) entry which is preliminary data.</text>
</comment>
<accession>A0ABT2ZRF6</accession>
<sequence>MARADIPLLAVLIDADNVVSRNAEAILKEITAYGEPALRRVYGDWSNPQLNGWKEKARQLGLVTHQESANTKGKNASDIGLVIDAMDILHAGKFDGFVLISSDSDFTRLASRIREEGLEVIGIGEAKTPEALRNVCNRFVFIENIVEDPEPTKGAAARSGAKRSPKEAVDLIIRAMAKIDQEDEWYLLGLIGQRIVADNPDFDTRTYGKRKLSDLVGELKRFETKREGNHVFVRRID</sequence>
<reference evidence="2 3" key="1">
    <citation type="submission" date="2022-10" db="EMBL/GenBank/DDBJ databases">
        <title>Defluviimonas sp. nov., isolated from ocean surface sediments.</title>
        <authorList>
            <person name="He W."/>
            <person name="Wang L."/>
            <person name="Zhang D.-F."/>
        </authorList>
    </citation>
    <scope>NUCLEOTIDE SEQUENCE [LARGE SCALE GENOMIC DNA]</scope>
    <source>
        <strain evidence="2 3">WL0050</strain>
    </source>
</reference>
<evidence type="ECO:0000313" key="2">
    <source>
        <dbReference type="EMBL" id="MCV2873740.1"/>
    </source>
</evidence>
<dbReference type="Pfam" id="PF01936">
    <property type="entry name" value="NYN"/>
    <property type="match status" value="1"/>
</dbReference>
<name>A0ABT2ZRF6_9RHOB</name>
<dbReference type="PANTHER" id="PTHR35811">
    <property type="entry name" value="SLR1870 PROTEIN"/>
    <property type="match status" value="1"/>
</dbReference>
<dbReference type="Gene3D" id="3.40.50.1010">
    <property type="entry name" value="5'-nuclease"/>
    <property type="match status" value="1"/>
</dbReference>
<dbReference type="InterPro" id="IPR021139">
    <property type="entry name" value="NYN"/>
</dbReference>
<feature type="domain" description="HTH OST-type" evidence="1">
    <location>
        <begin position="164"/>
        <end position="237"/>
    </location>
</feature>
<dbReference type="PANTHER" id="PTHR35811:SF1">
    <property type="entry name" value="HTH OST-TYPE DOMAIN-CONTAINING PROTEIN"/>
    <property type="match status" value="1"/>
</dbReference>
<evidence type="ECO:0000313" key="3">
    <source>
        <dbReference type="Proteomes" id="UP001652564"/>
    </source>
</evidence>
<dbReference type="RefSeq" id="WP_263740975.1">
    <property type="nucleotide sequence ID" value="NZ_JAOWKZ010000004.1"/>
</dbReference>
<dbReference type="Proteomes" id="UP001652564">
    <property type="component" value="Unassembled WGS sequence"/>
</dbReference>
<organism evidence="2 3">
    <name type="scientific">Albidovulum litorale</name>
    <dbReference type="NCBI Taxonomy" id="2984134"/>
    <lineage>
        <taxon>Bacteria</taxon>
        <taxon>Pseudomonadati</taxon>
        <taxon>Pseudomonadota</taxon>
        <taxon>Alphaproteobacteria</taxon>
        <taxon>Rhodobacterales</taxon>
        <taxon>Paracoccaceae</taxon>
        <taxon>Albidovulum</taxon>
    </lineage>
</organism>
<dbReference type="CDD" id="cd11297">
    <property type="entry name" value="PIN_LabA-like_N_1"/>
    <property type="match status" value="1"/>
</dbReference>
<dbReference type="EMBL" id="JAOWKZ010000004">
    <property type="protein sequence ID" value="MCV2873740.1"/>
    <property type="molecule type" value="Genomic_DNA"/>
</dbReference>
<proteinExistence type="predicted"/>
<dbReference type="Pfam" id="PF12872">
    <property type="entry name" value="OST-HTH"/>
    <property type="match status" value="1"/>
</dbReference>
<keyword evidence="3" id="KW-1185">Reference proteome</keyword>
<dbReference type="Gene3D" id="3.30.420.610">
    <property type="entry name" value="LOTUS domain-like"/>
    <property type="match status" value="1"/>
</dbReference>
<evidence type="ECO:0000259" key="1">
    <source>
        <dbReference type="PROSITE" id="PS51644"/>
    </source>
</evidence>
<dbReference type="InterPro" id="IPR025605">
    <property type="entry name" value="OST-HTH/LOTUS_dom"/>
</dbReference>
<dbReference type="PROSITE" id="PS51644">
    <property type="entry name" value="HTH_OST"/>
    <property type="match status" value="1"/>
</dbReference>
<protein>
    <submittedName>
        <fullName evidence="2">NYN domain-containing protein</fullName>
    </submittedName>
</protein>
<dbReference type="CDD" id="cd10146">
    <property type="entry name" value="LabA_like_C"/>
    <property type="match status" value="1"/>
</dbReference>
<gene>
    <name evidence="2" type="ORF">OEZ71_15685</name>
</gene>
<dbReference type="InterPro" id="IPR041966">
    <property type="entry name" value="LOTUS-like"/>
</dbReference>